<evidence type="ECO:0000313" key="2">
    <source>
        <dbReference type="EMBL" id="PSJ40489.1"/>
    </source>
</evidence>
<dbReference type="EMBL" id="PXYI01000003">
    <property type="protein sequence ID" value="PSJ40489.1"/>
    <property type="molecule type" value="Genomic_DNA"/>
</dbReference>
<organism evidence="2 3">
    <name type="scientific">Allosphingosinicella deserti</name>
    <dbReference type="NCBI Taxonomy" id="2116704"/>
    <lineage>
        <taxon>Bacteria</taxon>
        <taxon>Pseudomonadati</taxon>
        <taxon>Pseudomonadota</taxon>
        <taxon>Alphaproteobacteria</taxon>
        <taxon>Sphingomonadales</taxon>
        <taxon>Sphingomonadaceae</taxon>
        <taxon>Allosphingosinicella</taxon>
    </lineage>
</organism>
<dbReference type="PANTHER" id="PTHR41252:SF1">
    <property type="entry name" value="BLR2505 PROTEIN"/>
    <property type="match status" value="1"/>
</dbReference>
<dbReference type="AlphaFoldDB" id="A0A2P7QRB6"/>
<reference evidence="2 3" key="1">
    <citation type="submission" date="2018-03" db="EMBL/GenBank/DDBJ databases">
        <title>The draft genome of Sphingosinicella sp. GL-C-18.</title>
        <authorList>
            <person name="Liu L."/>
            <person name="Li L."/>
            <person name="Liang L."/>
            <person name="Zhang X."/>
            <person name="Wang T."/>
        </authorList>
    </citation>
    <scope>NUCLEOTIDE SEQUENCE [LARGE SCALE GENOMIC DNA]</scope>
    <source>
        <strain evidence="2 3">GL-C-18</strain>
    </source>
</reference>
<dbReference type="OrthoDB" id="7707694at2"/>
<accession>A0A2P7QRB6</accession>
<evidence type="ECO:0000313" key="3">
    <source>
        <dbReference type="Proteomes" id="UP000241167"/>
    </source>
</evidence>
<sequence>MLHADAAATSTNPNVAALARGYALWAESKGGSIDEVLDLMDEDIVMQSLAPQEVPHPLAGIHSRKEGARAYFDALSAEWEMLDWVSERFIVDSDGDDIVVIGRCHWRHRESGREVASPKVDIWHFDGGKATRFFETFDTLGFAAAAGLATVHPPA</sequence>
<dbReference type="InterPro" id="IPR037401">
    <property type="entry name" value="SnoaL-like"/>
</dbReference>
<evidence type="ECO:0000259" key="1">
    <source>
        <dbReference type="Pfam" id="PF12680"/>
    </source>
</evidence>
<name>A0A2P7QRB6_9SPHN</name>
<comment type="caution">
    <text evidence="2">The sequence shown here is derived from an EMBL/GenBank/DDBJ whole genome shotgun (WGS) entry which is preliminary data.</text>
</comment>
<dbReference type="Proteomes" id="UP000241167">
    <property type="component" value="Unassembled WGS sequence"/>
</dbReference>
<dbReference type="InterPro" id="IPR032710">
    <property type="entry name" value="NTF2-like_dom_sf"/>
</dbReference>
<keyword evidence="3" id="KW-1185">Reference proteome</keyword>
<protein>
    <recommendedName>
        <fullName evidence="1">SnoaL-like domain-containing protein</fullName>
    </recommendedName>
</protein>
<dbReference type="Gene3D" id="3.10.450.50">
    <property type="match status" value="1"/>
</dbReference>
<proteinExistence type="predicted"/>
<dbReference type="RefSeq" id="WP_106512642.1">
    <property type="nucleotide sequence ID" value="NZ_PXYI01000003.1"/>
</dbReference>
<dbReference type="Pfam" id="PF12680">
    <property type="entry name" value="SnoaL_2"/>
    <property type="match status" value="1"/>
</dbReference>
<dbReference type="SUPFAM" id="SSF54427">
    <property type="entry name" value="NTF2-like"/>
    <property type="match status" value="1"/>
</dbReference>
<dbReference type="PANTHER" id="PTHR41252">
    <property type="entry name" value="BLR2505 PROTEIN"/>
    <property type="match status" value="1"/>
</dbReference>
<gene>
    <name evidence="2" type="ORF">C7I55_09130</name>
</gene>
<feature type="domain" description="SnoaL-like" evidence="1">
    <location>
        <begin position="30"/>
        <end position="132"/>
    </location>
</feature>